<accession>A0A8H6YPH9</accession>
<dbReference type="OrthoDB" id="3119626at2759"/>
<proteinExistence type="predicted"/>
<keyword evidence="3" id="KW-1185">Reference proteome</keyword>
<dbReference type="EMBL" id="JACAZI010000004">
    <property type="protein sequence ID" value="KAF7362804.1"/>
    <property type="molecule type" value="Genomic_DNA"/>
</dbReference>
<keyword evidence="1" id="KW-0812">Transmembrane</keyword>
<organism evidence="2 3">
    <name type="scientific">Mycena venus</name>
    <dbReference type="NCBI Taxonomy" id="2733690"/>
    <lineage>
        <taxon>Eukaryota</taxon>
        <taxon>Fungi</taxon>
        <taxon>Dikarya</taxon>
        <taxon>Basidiomycota</taxon>
        <taxon>Agaricomycotina</taxon>
        <taxon>Agaricomycetes</taxon>
        <taxon>Agaricomycetidae</taxon>
        <taxon>Agaricales</taxon>
        <taxon>Marasmiineae</taxon>
        <taxon>Mycenaceae</taxon>
        <taxon>Mycena</taxon>
    </lineage>
</organism>
<feature type="transmembrane region" description="Helical" evidence="1">
    <location>
        <begin position="12"/>
        <end position="29"/>
    </location>
</feature>
<feature type="transmembrane region" description="Helical" evidence="1">
    <location>
        <begin position="41"/>
        <end position="67"/>
    </location>
</feature>
<evidence type="ECO:0000313" key="2">
    <source>
        <dbReference type="EMBL" id="KAF7362804.1"/>
    </source>
</evidence>
<feature type="transmembrane region" description="Helical" evidence="1">
    <location>
        <begin position="73"/>
        <end position="95"/>
    </location>
</feature>
<evidence type="ECO:0000313" key="3">
    <source>
        <dbReference type="Proteomes" id="UP000620124"/>
    </source>
</evidence>
<protein>
    <submittedName>
        <fullName evidence="2">Uncharacterized protein</fullName>
    </submittedName>
</protein>
<name>A0A8H6YPH9_9AGAR</name>
<gene>
    <name evidence="2" type="ORF">MVEN_00630200</name>
</gene>
<evidence type="ECO:0000256" key="1">
    <source>
        <dbReference type="SAM" id="Phobius"/>
    </source>
</evidence>
<reference evidence="2" key="1">
    <citation type="submission" date="2020-05" db="EMBL/GenBank/DDBJ databases">
        <title>Mycena genomes resolve the evolution of fungal bioluminescence.</title>
        <authorList>
            <person name="Tsai I.J."/>
        </authorList>
    </citation>
    <scope>NUCLEOTIDE SEQUENCE</scope>
    <source>
        <strain evidence="2">CCC161011</strain>
    </source>
</reference>
<dbReference type="AlphaFoldDB" id="A0A8H6YPH9"/>
<feature type="transmembrane region" description="Helical" evidence="1">
    <location>
        <begin position="107"/>
        <end position="126"/>
    </location>
</feature>
<dbReference type="Proteomes" id="UP000620124">
    <property type="component" value="Unassembled WGS sequence"/>
</dbReference>
<keyword evidence="1" id="KW-1133">Transmembrane helix</keyword>
<comment type="caution">
    <text evidence="2">The sequence shown here is derived from an EMBL/GenBank/DDBJ whole genome shotgun (WGS) entry which is preliminary data.</text>
</comment>
<keyword evidence="1" id="KW-0472">Membrane</keyword>
<sequence length="176" mass="20309">MVYHWPWAKFYNHAWELASITATVVALYAQYQLMSTADASGILLGLTTFLTPVRIVHCGFVVLTALVKRWFLPLVYLVGLTYFAFWSIFATTFCMMNRFIFSNDRKLLLPASFMVCVATHDVLFLLEFCCGNILLRYRATWTVDAWVEDHLARDSITDRKQNRFQGKNILFLVATA</sequence>